<protein>
    <recommendedName>
        <fullName evidence="4">Poly(ADP-ribose) glycohydrolase</fullName>
    </recommendedName>
</protein>
<evidence type="ECO:0000313" key="3">
    <source>
        <dbReference type="Proteomes" id="UP001189429"/>
    </source>
</evidence>
<evidence type="ECO:0000256" key="1">
    <source>
        <dbReference type="SAM" id="MobiDB-lite"/>
    </source>
</evidence>
<evidence type="ECO:0000313" key="2">
    <source>
        <dbReference type="EMBL" id="CAK0809856.1"/>
    </source>
</evidence>
<feature type="compositionally biased region" description="Acidic residues" evidence="1">
    <location>
        <begin position="250"/>
        <end position="268"/>
    </location>
</feature>
<organism evidence="2 3">
    <name type="scientific">Prorocentrum cordatum</name>
    <dbReference type="NCBI Taxonomy" id="2364126"/>
    <lineage>
        <taxon>Eukaryota</taxon>
        <taxon>Sar</taxon>
        <taxon>Alveolata</taxon>
        <taxon>Dinophyceae</taxon>
        <taxon>Prorocentrales</taxon>
        <taxon>Prorocentraceae</taxon>
        <taxon>Prorocentrum</taxon>
    </lineage>
</organism>
<feature type="region of interest" description="Disordered" evidence="1">
    <location>
        <begin position="245"/>
        <end position="276"/>
    </location>
</feature>
<accession>A0ABN9QU99</accession>
<evidence type="ECO:0008006" key="4">
    <source>
        <dbReference type="Google" id="ProtNLM"/>
    </source>
</evidence>
<feature type="non-terminal residue" evidence="2">
    <location>
        <position position="1"/>
    </location>
</feature>
<sequence length="301" mass="34112">DKMENIQLEVMGSLKMPPARSPKQDRAYPFRFWLTDVTMWAAAAAREVLPEQQGPAVALRLGGATRSLARKIPQEQLRDGAFADPGDRNRARQLTGLQLLLLVLSKSFAPLGDESELRATHDMLGLYRKNHEKFDQRLSRFEVTRTRAATLGGFDMGPQGYAWMLLNALNCSPQAWSELLIHFCEHLPRTEQQFNELVEYVRRYGHILEKGPMAVNRSSGKGGYRGGSFFFPTFNLGSPDPWANCVGSDNAEDNDTDADEDDGEDLDGSDFPGTMGKDNNVIQQYLYQNYVFHKNRWRRFT</sequence>
<reference evidence="2" key="1">
    <citation type="submission" date="2023-10" db="EMBL/GenBank/DDBJ databases">
        <authorList>
            <person name="Chen Y."/>
            <person name="Shah S."/>
            <person name="Dougan E. K."/>
            <person name="Thang M."/>
            <person name="Chan C."/>
        </authorList>
    </citation>
    <scope>NUCLEOTIDE SEQUENCE [LARGE SCALE GENOMIC DNA]</scope>
</reference>
<dbReference type="EMBL" id="CAUYUJ010004502">
    <property type="protein sequence ID" value="CAK0809856.1"/>
    <property type="molecule type" value="Genomic_DNA"/>
</dbReference>
<name>A0ABN9QU99_9DINO</name>
<comment type="caution">
    <text evidence="2">The sequence shown here is derived from an EMBL/GenBank/DDBJ whole genome shotgun (WGS) entry which is preliminary data.</text>
</comment>
<gene>
    <name evidence="2" type="ORF">PCOR1329_LOCUS14991</name>
</gene>
<dbReference type="Proteomes" id="UP001189429">
    <property type="component" value="Unassembled WGS sequence"/>
</dbReference>
<feature type="non-terminal residue" evidence="2">
    <location>
        <position position="301"/>
    </location>
</feature>
<keyword evidence="3" id="KW-1185">Reference proteome</keyword>
<proteinExistence type="predicted"/>